<comment type="similarity">
    <text evidence="2">Belongs to the MIF family.</text>
</comment>
<dbReference type="AlphaFoldDB" id="A0AAD4M8G7"/>
<reference evidence="13" key="1">
    <citation type="journal article" date="2022" name="New Phytol.">
        <title>Evolutionary transition to the ectomycorrhizal habit in the genomes of a hyperdiverse lineage of mushroom-forming fungi.</title>
        <authorList>
            <person name="Looney B."/>
            <person name="Miyauchi S."/>
            <person name="Morin E."/>
            <person name="Drula E."/>
            <person name="Courty P.E."/>
            <person name="Kohler A."/>
            <person name="Kuo A."/>
            <person name="LaButti K."/>
            <person name="Pangilinan J."/>
            <person name="Lipzen A."/>
            <person name="Riley R."/>
            <person name="Andreopoulos W."/>
            <person name="He G."/>
            <person name="Johnson J."/>
            <person name="Nolan M."/>
            <person name="Tritt A."/>
            <person name="Barry K.W."/>
            <person name="Grigoriev I.V."/>
            <person name="Nagy L.G."/>
            <person name="Hibbett D."/>
            <person name="Henrissat B."/>
            <person name="Matheny P.B."/>
            <person name="Labbe J."/>
            <person name="Martin F.M."/>
        </authorList>
    </citation>
    <scope>NUCLEOTIDE SEQUENCE</scope>
    <source>
        <strain evidence="13">BPL690</strain>
    </source>
</reference>
<dbReference type="InterPro" id="IPR014347">
    <property type="entry name" value="Tautomerase/MIF_sf"/>
</dbReference>
<dbReference type="InterPro" id="IPR001398">
    <property type="entry name" value="Macrophage_inhib_fac"/>
</dbReference>
<dbReference type="PANTHER" id="PTHR11954">
    <property type="entry name" value="D-DOPACHROME DECARBOXYLASE"/>
    <property type="match status" value="1"/>
</dbReference>
<evidence type="ECO:0000256" key="4">
    <source>
        <dbReference type="ARBA" id="ARBA00022525"/>
    </source>
</evidence>
<protein>
    <recommendedName>
        <fullName evidence="12">L-dopachrome isomerase</fullName>
        <ecNumber evidence="9">5.3.2.1</ecNumber>
        <ecNumber evidence="8">5.3.3.12</ecNumber>
    </recommendedName>
    <alternativeName>
        <fullName evidence="10">L-dopachrome tautomerase</fullName>
    </alternativeName>
    <alternativeName>
        <fullName evidence="11">Phenylpyruvate tautomerase</fullName>
    </alternativeName>
</protein>
<evidence type="ECO:0000256" key="8">
    <source>
        <dbReference type="ARBA" id="ARBA00038932"/>
    </source>
</evidence>
<evidence type="ECO:0000256" key="5">
    <source>
        <dbReference type="ARBA" id="ARBA00023235"/>
    </source>
</evidence>
<evidence type="ECO:0000256" key="7">
    <source>
        <dbReference type="ARBA" id="ARBA00036823"/>
    </source>
</evidence>
<evidence type="ECO:0000256" key="3">
    <source>
        <dbReference type="ARBA" id="ARBA00022514"/>
    </source>
</evidence>
<dbReference type="Proteomes" id="UP001203297">
    <property type="component" value="Unassembled WGS sequence"/>
</dbReference>
<comment type="subcellular location">
    <subcellularLocation>
        <location evidence="1">Secreted</location>
    </subcellularLocation>
</comment>
<organism evidence="13 14">
    <name type="scientific">Multifurca ochricompacta</name>
    <dbReference type="NCBI Taxonomy" id="376703"/>
    <lineage>
        <taxon>Eukaryota</taxon>
        <taxon>Fungi</taxon>
        <taxon>Dikarya</taxon>
        <taxon>Basidiomycota</taxon>
        <taxon>Agaricomycotina</taxon>
        <taxon>Agaricomycetes</taxon>
        <taxon>Russulales</taxon>
        <taxon>Russulaceae</taxon>
        <taxon>Multifurca</taxon>
    </lineage>
</organism>
<proteinExistence type="inferred from homology"/>
<keyword evidence="3" id="KW-0202">Cytokine</keyword>
<dbReference type="EC" id="5.3.2.1" evidence="9"/>
<sequence length="120" mass="13501">MPALVLETNVKVSNPKDFVQSFSKFSANLLGKPESYISVSYKYNEFLSFHGTFDPAFLLTITSLDNITPELNEAYSKDLFAFFKEELKTPGDRGYVTFYDPGRAYLGHNGTTFAQIFGSK</sequence>
<keyword evidence="5" id="KW-0413">Isomerase</keyword>
<dbReference type="Gene3D" id="3.30.429.10">
    <property type="entry name" value="Macrophage Migration Inhibitory Factor"/>
    <property type="match status" value="1"/>
</dbReference>
<evidence type="ECO:0000313" key="14">
    <source>
        <dbReference type="Proteomes" id="UP001203297"/>
    </source>
</evidence>
<evidence type="ECO:0000256" key="9">
    <source>
        <dbReference type="ARBA" id="ARBA00039086"/>
    </source>
</evidence>
<dbReference type="PANTHER" id="PTHR11954:SF6">
    <property type="entry name" value="MACROPHAGE MIGRATION INHIBITORY FACTOR"/>
    <property type="match status" value="1"/>
</dbReference>
<evidence type="ECO:0000256" key="10">
    <source>
        <dbReference type="ARBA" id="ARBA00041631"/>
    </source>
</evidence>
<comment type="catalytic activity">
    <reaction evidence="7">
        <text>L-dopachrome = 5,6-dihydroxyindole-2-carboxylate</text>
        <dbReference type="Rhea" id="RHEA:13041"/>
        <dbReference type="ChEBI" id="CHEBI:16875"/>
        <dbReference type="ChEBI" id="CHEBI:57509"/>
        <dbReference type="EC" id="5.3.3.12"/>
    </reaction>
</comment>
<evidence type="ECO:0000256" key="6">
    <source>
        <dbReference type="ARBA" id="ARBA00036735"/>
    </source>
</evidence>
<name>A0AAD4M8G7_9AGAM</name>
<dbReference type="EC" id="5.3.3.12" evidence="8"/>
<dbReference type="EMBL" id="WTXG01000009">
    <property type="protein sequence ID" value="KAI0303513.1"/>
    <property type="molecule type" value="Genomic_DNA"/>
</dbReference>
<evidence type="ECO:0000256" key="2">
    <source>
        <dbReference type="ARBA" id="ARBA00005851"/>
    </source>
</evidence>
<dbReference type="GO" id="GO:0050178">
    <property type="term" value="F:phenylpyruvate tautomerase activity"/>
    <property type="evidence" value="ECO:0007669"/>
    <property type="project" value="UniProtKB-EC"/>
</dbReference>
<gene>
    <name evidence="13" type="ORF">B0F90DRAFT_1949556</name>
</gene>
<dbReference type="GO" id="GO:0004167">
    <property type="term" value="F:dopachrome isomerase activity"/>
    <property type="evidence" value="ECO:0007669"/>
    <property type="project" value="UniProtKB-EC"/>
</dbReference>
<comment type="catalytic activity">
    <reaction evidence="6">
        <text>3-phenylpyruvate = enol-phenylpyruvate</text>
        <dbReference type="Rhea" id="RHEA:17097"/>
        <dbReference type="ChEBI" id="CHEBI:16815"/>
        <dbReference type="ChEBI" id="CHEBI:18005"/>
        <dbReference type="EC" id="5.3.2.1"/>
    </reaction>
</comment>
<accession>A0AAD4M8G7</accession>
<evidence type="ECO:0000313" key="13">
    <source>
        <dbReference type="EMBL" id="KAI0303513.1"/>
    </source>
</evidence>
<evidence type="ECO:0000256" key="12">
    <source>
        <dbReference type="ARBA" id="ARBA00042730"/>
    </source>
</evidence>
<comment type="caution">
    <text evidence="13">The sequence shown here is derived from an EMBL/GenBank/DDBJ whole genome shotgun (WGS) entry which is preliminary data.</text>
</comment>
<dbReference type="GO" id="GO:0005615">
    <property type="term" value="C:extracellular space"/>
    <property type="evidence" value="ECO:0007669"/>
    <property type="project" value="UniProtKB-KW"/>
</dbReference>
<evidence type="ECO:0000256" key="1">
    <source>
        <dbReference type="ARBA" id="ARBA00004613"/>
    </source>
</evidence>
<dbReference type="SUPFAM" id="SSF55331">
    <property type="entry name" value="Tautomerase/MIF"/>
    <property type="match status" value="1"/>
</dbReference>
<keyword evidence="14" id="KW-1185">Reference proteome</keyword>
<keyword evidence="4" id="KW-0964">Secreted</keyword>
<dbReference type="Pfam" id="PF01187">
    <property type="entry name" value="MIF"/>
    <property type="match status" value="1"/>
</dbReference>
<evidence type="ECO:0000256" key="11">
    <source>
        <dbReference type="ARBA" id="ARBA00041912"/>
    </source>
</evidence>